<keyword evidence="2" id="KW-1185">Reference proteome</keyword>
<name>A0A843ULM3_COLES</name>
<accession>A0A843ULM3</accession>
<dbReference type="Proteomes" id="UP000652761">
    <property type="component" value="Unassembled WGS sequence"/>
</dbReference>
<organism evidence="1 2">
    <name type="scientific">Colocasia esculenta</name>
    <name type="common">Wild taro</name>
    <name type="synonym">Arum esculentum</name>
    <dbReference type="NCBI Taxonomy" id="4460"/>
    <lineage>
        <taxon>Eukaryota</taxon>
        <taxon>Viridiplantae</taxon>
        <taxon>Streptophyta</taxon>
        <taxon>Embryophyta</taxon>
        <taxon>Tracheophyta</taxon>
        <taxon>Spermatophyta</taxon>
        <taxon>Magnoliopsida</taxon>
        <taxon>Liliopsida</taxon>
        <taxon>Araceae</taxon>
        <taxon>Aroideae</taxon>
        <taxon>Colocasieae</taxon>
        <taxon>Colocasia</taxon>
    </lineage>
</organism>
<evidence type="ECO:0000313" key="1">
    <source>
        <dbReference type="EMBL" id="MQL83237.1"/>
    </source>
</evidence>
<dbReference type="EMBL" id="NMUH01000685">
    <property type="protein sequence ID" value="MQL83237.1"/>
    <property type="molecule type" value="Genomic_DNA"/>
</dbReference>
<comment type="caution">
    <text evidence="1">The sequence shown here is derived from an EMBL/GenBank/DDBJ whole genome shotgun (WGS) entry which is preliminary data.</text>
</comment>
<sequence length="79" mass="8482">MVGVSGALAPVALIERVVHVVDCWLNSRVHWLVLVEQQLDLSSATTRLRGVVLVGLHCSLACACGAVVGPFVRDCETER</sequence>
<proteinExistence type="predicted"/>
<evidence type="ECO:0000313" key="2">
    <source>
        <dbReference type="Proteomes" id="UP000652761"/>
    </source>
</evidence>
<protein>
    <submittedName>
        <fullName evidence="1">Uncharacterized protein</fullName>
    </submittedName>
</protein>
<gene>
    <name evidence="1" type="ORF">Taro_015734</name>
</gene>
<reference evidence="1" key="1">
    <citation type="submission" date="2017-07" db="EMBL/GenBank/DDBJ databases">
        <title>Taro Niue Genome Assembly and Annotation.</title>
        <authorList>
            <person name="Atibalentja N."/>
            <person name="Keating K."/>
            <person name="Fields C.J."/>
        </authorList>
    </citation>
    <scope>NUCLEOTIDE SEQUENCE</scope>
    <source>
        <strain evidence="1">Niue_2</strain>
        <tissue evidence="1">Leaf</tissue>
    </source>
</reference>
<dbReference type="AlphaFoldDB" id="A0A843ULM3"/>